<proteinExistence type="predicted"/>
<evidence type="ECO:0000313" key="2">
    <source>
        <dbReference type="Proteomes" id="UP000430692"/>
    </source>
</evidence>
<evidence type="ECO:0008006" key="3">
    <source>
        <dbReference type="Google" id="ProtNLM"/>
    </source>
</evidence>
<gene>
    <name evidence="1" type="ORF">GSM42_15820</name>
</gene>
<keyword evidence="2" id="KW-1185">Reference proteome</keyword>
<dbReference type="Gene3D" id="1.10.10.10">
    <property type="entry name" value="Winged helix-like DNA-binding domain superfamily/Winged helix DNA-binding domain"/>
    <property type="match status" value="1"/>
</dbReference>
<protein>
    <recommendedName>
        <fullName evidence="3">Transcriptional regulator</fullName>
    </recommendedName>
</protein>
<dbReference type="Proteomes" id="UP000430692">
    <property type="component" value="Unassembled WGS sequence"/>
</dbReference>
<dbReference type="InterPro" id="IPR036390">
    <property type="entry name" value="WH_DNA-bd_sf"/>
</dbReference>
<evidence type="ECO:0000313" key="1">
    <source>
        <dbReference type="EMBL" id="MXQ55155.1"/>
    </source>
</evidence>
<dbReference type="InterPro" id="IPR036388">
    <property type="entry name" value="WH-like_DNA-bd_sf"/>
</dbReference>
<dbReference type="AlphaFoldDB" id="A0A6I4VYX9"/>
<name>A0A6I4VYX9_9BACL</name>
<comment type="caution">
    <text evidence="1">The sequence shown here is derived from an EMBL/GenBank/DDBJ whole genome shotgun (WGS) entry which is preliminary data.</text>
</comment>
<dbReference type="EMBL" id="WUUL01000012">
    <property type="protein sequence ID" value="MXQ55155.1"/>
    <property type="molecule type" value="Genomic_DNA"/>
</dbReference>
<dbReference type="SUPFAM" id="SSF46785">
    <property type="entry name" value="Winged helix' DNA-binding domain"/>
    <property type="match status" value="1"/>
</dbReference>
<reference evidence="1 2" key="1">
    <citation type="submission" date="2019-12" db="EMBL/GenBank/DDBJ databases">
        <title>Whole-genome analyses of novel actinobacteria.</title>
        <authorList>
            <person name="Sahin N."/>
            <person name="Saygin H."/>
        </authorList>
    </citation>
    <scope>NUCLEOTIDE SEQUENCE [LARGE SCALE GENOMIC DNA]</scope>
    <source>
        <strain evidence="1 2">KC615</strain>
    </source>
</reference>
<organism evidence="1 2">
    <name type="scientific">Shimazuella alba</name>
    <dbReference type="NCBI Taxonomy" id="2690964"/>
    <lineage>
        <taxon>Bacteria</taxon>
        <taxon>Bacillati</taxon>
        <taxon>Bacillota</taxon>
        <taxon>Bacilli</taxon>
        <taxon>Bacillales</taxon>
        <taxon>Thermoactinomycetaceae</taxon>
        <taxon>Shimazuella</taxon>
    </lineage>
</organism>
<sequence length="447" mass="51884">MLTIGILGSKQFIDTISKHYSNYPDITFISYLYQSPKDTEPYIEKAYQETDFLLFSGIIAYYHARKQLQKYPLNSMYLSFRELVLSLSLFSIHYHHHFPLHSLSIDLPDKSVLDGLLKELQITDKPYVKDYAWIYQLEQHRNSLDIESYIRFHVNLFHQKKTTFALTSIHAVYDQLQKHNIPSIYMMQPSTLLKEELEKVVTLAKLEKAKDAQIAVISVHTSFPDTQTDNHSLQLAILQKLQKIGRKLNAHVSMEQMQPFLVYTNQGTLEQFQIENVLQELDSLTEGIDLKFEVGIGYGYTVQDAESHASQALSYAAKQSSKHTITYLIDERKQLKGPLFQNEKNISLQNEDSNIQQLAAQCQISTKNLLRFIEFVRVHQFRSFTASALASYLNLSRRSAERLIKRLLEKNLLLVTGEEQPYEQGRPRALYNISEKFKQQITIKILH</sequence>
<accession>A0A6I4VYX9</accession>
<dbReference type="RefSeq" id="WP_160802509.1">
    <property type="nucleotide sequence ID" value="NZ_WUUL01000012.1"/>
</dbReference>
<dbReference type="Gene3D" id="3.30.70.270">
    <property type="match status" value="1"/>
</dbReference>
<dbReference type="InterPro" id="IPR043128">
    <property type="entry name" value="Rev_trsase/Diguanyl_cyclase"/>
</dbReference>